<feature type="domain" description="Gag1-like clamp" evidence="1">
    <location>
        <begin position="16"/>
        <end position="118"/>
    </location>
</feature>
<dbReference type="EMBL" id="HBIO01010460">
    <property type="protein sequence ID" value="CAE0463284.1"/>
    <property type="molecule type" value="Transcribed_RNA"/>
</dbReference>
<protein>
    <recommendedName>
        <fullName evidence="1">Gag1-like clamp domain-containing protein</fullName>
    </recommendedName>
</protein>
<accession>A0A7S3Q2C9</accession>
<gene>
    <name evidence="2" type="ORF">CDEB00056_LOCUS8125</name>
</gene>
<organism evidence="2">
    <name type="scientific">Chaetoceros debilis</name>
    <dbReference type="NCBI Taxonomy" id="122233"/>
    <lineage>
        <taxon>Eukaryota</taxon>
        <taxon>Sar</taxon>
        <taxon>Stramenopiles</taxon>
        <taxon>Ochrophyta</taxon>
        <taxon>Bacillariophyta</taxon>
        <taxon>Coscinodiscophyceae</taxon>
        <taxon>Chaetocerotophycidae</taxon>
        <taxon>Chaetocerotales</taxon>
        <taxon>Chaetocerotaceae</taxon>
        <taxon>Chaetoceros</taxon>
    </lineage>
</organism>
<evidence type="ECO:0000313" key="2">
    <source>
        <dbReference type="EMBL" id="CAE0463284.1"/>
    </source>
</evidence>
<sequence>MDDNEIPIAVAVTSCCSSSKAKKEVQESGGFVNKGLIKWEQGREIWLTKDHANANSKGARSHNSNRVHRSAQNLNVDEVIDCIVSNRWRSALKGGKDKATFPQAVPLPQMIDILTDLW</sequence>
<reference evidence="2" key="1">
    <citation type="submission" date="2021-01" db="EMBL/GenBank/DDBJ databases">
        <authorList>
            <person name="Corre E."/>
            <person name="Pelletier E."/>
            <person name="Niang G."/>
            <person name="Scheremetjew M."/>
            <person name="Finn R."/>
            <person name="Kale V."/>
            <person name="Holt S."/>
            <person name="Cochrane G."/>
            <person name="Meng A."/>
            <person name="Brown T."/>
            <person name="Cohen L."/>
        </authorList>
    </citation>
    <scope>NUCLEOTIDE SEQUENCE</scope>
    <source>
        <strain evidence="2">MM31A-1</strain>
    </source>
</reference>
<evidence type="ECO:0000259" key="1">
    <source>
        <dbReference type="Pfam" id="PF13259"/>
    </source>
</evidence>
<dbReference type="AlphaFoldDB" id="A0A7S3Q2C9"/>
<proteinExistence type="predicted"/>
<dbReference type="Pfam" id="PF13259">
    <property type="entry name" value="clamp_Gag1-like"/>
    <property type="match status" value="1"/>
</dbReference>
<dbReference type="InterPro" id="IPR025124">
    <property type="entry name" value="Gag1-like_clamp"/>
</dbReference>
<name>A0A7S3Q2C9_9STRA</name>